<protein>
    <submittedName>
        <fullName evidence="1">Cytochrome P450</fullName>
    </submittedName>
</protein>
<accession>A0ACC0CTI5</accession>
<keyword evidence="2" id="KW-1185">Reference proteome</keyword>
<dbReference type="Proteomes" id="UP001497680">
    <property type="component" value="Unassembled WGS sequence"/>
</dbReference>
<evidence type="ECO:0000313" key="2">
    <source>
        <dbReference type="Proteomes" id="UP001497680"/>
    </source>
</evidence>
<organism evidence="1 2">
    <name type="scientific">Hypoxylon rubiginosum</name>
    <dbReference type="NCBI Taxonomy" id="110542"/>
    <lineage>
        <taxon>Eukaryota</taxon>
        <taxon>Fungi</taxon>
        <taxon>Dikarya</taxon>
        <taxon>Ascomycota</taxon>
        <taxon>Pezizomycotina</taxon>
        <taxon>Sordariomycetes</taxon>
        <taxon>Xylariomycetidae</taxon>
        <taxon>Xylariales</taxon>
        <taxon>Hypoxylaceae</taxon>
        <taxon>Hypoxylon</taxon>
    </lineage>
</organism>
<gene>
    <name evidence="1" type="ORF">F4821DRAFT_280818</name>
</gene>
<sequence>MDVLKCLGLAALETFVMMMVGDRRHNDSFSNVQIGAILFAIQYLLLKYYRMFLYHKYFSPLRHLPGPTDHHFFFGQSIKRVKADTTQSLYVKWMRDYPNAPLLRYISFANTEVLVPTSLNALKEILQTHCYVFHKSPAWRRMVREMAGDGVVGMELDRHHNHRRMLNGAFSLANVRKLEPLLKSVATEVSQLFDRAIAASKDGRTGAVDIVDCFSKATVDIMGMAILSIDLGNIRKTTFDDRNKVDDNLKFGFAKAYDIVFAPGTLSNMLMFINGFVPIRWLPIKENRDFLFATSWLDSHITELLRRRRAEIETAMASGKYESSDSRDLVTFLIEESMPGGPAEGIKESEIVGDLLQFMLAGVETSAVALSWSLYILAEKPDIQARLREELAELGDDIAYSELEKLTYLDNFIKESLRVYPPANGTFRQTATDVSICGVRIPKGTMIDIIAAVPQLSPAIWGDDADEVDPTRWDRLSGDQLSPFAFMAFLQGPRICIGKALALMEMKIIIAEIVRNFRILRVEKPFTVQNPGFTIRPEGLEVRFERIAT</sequence>
<dbReference type="EMBL" id="MU394349">
    <property type="protein sequence ID" value="KAI6083615.1"/>
    <property type="molecule type" value="Genomic_DNA"/>
</dbReference>
<name>A0ACC0CTI5_9PEZI</name>
<reference evidence="1 2" key="1">
    <citation type="journal article" date="2022" name="New Phytol.">
        <title>Ecological generalism drives hyperdiversity of secondary metabolite gene clusters in xylarialean endophytes.</title>
        <authorList>
            <person name="Franco M.E.E."/>
            <person name="Wisecaver J.H."/>
            <person name="Arnold A.E."/>
            <person name="Ju Y.M."/>
            <person name="Slot J.C."/>
            <person name="Ahrendt S."/>
            <person name="Moore L.P."/>
            <person name="Eastman K.E."/>
            <person name="Scott K."/>
            <person name="Konkel Z."/>
            <person name="Mondo S.J."/>
            <person name="Kuo A."/>
            <person name="Hayes R.D."/>
            <person name="Haridas S."/>
            <person name="Andreopoulos B."/>
            <person name="Riley R."/>
            <person name="LaButti K."/>
            <person name="Pangilinan J."/>
            <person name="Lipzen A."/>
            <person name="Amirebrahimi M."/>
            <person name="Yan J."/>
            <person name="Adam C."/>
            <person name="Keymanesh K."/>
            <person name="Ng V."/>
            <person name="Louie K."/>
            <person name="Northen T."/>
            <person name="Drula E."/>
            <person name="Henrissat B."/>
            <person name="Hsieh H.M."/>
            <person name="Youens-Clark K."/>
            <person name="Lutzoni F."/>
            <person name="Miadlikowska J."/>
            <person name="Eastwood D.C."/>
            <person name="Hamelin R.C."/>
            <person name="Grigoriev I.V."/>
            <person name="U'Ren J.M."/>
        </authorList>
    </citation>
    <scope>NUCLEOTIDE SEQUENCE [LARGE SCALE GENOMIC DNA]</scope>
    <source>
        <strain evidence="1 2">ER1909</strain>
    </source>
</reference>
<proteinExistence type="predicted"/>
<comment type="caution">
    <text evidence="1">The sequence shown here is derived from an EMBL/GenBank/DDBJ whole genome shotgun (WGS) entry which is preliminary data.</text>
</comment>
<evidence type="ECO:0000313" key="1">
    <source>
        <dbReference type="EMBL" id="KAI6083615.1"/>
    </source>
</evidence>